<evidence type="ECO:0000259" key="4">
    <source>
        <dbReference type="Pfam" id="PF13193"/>
    </source>
</evidence>
<dbReference type="InterPro" id="IPR042099">
    <property type="entry name" value="ANL_N_sf"/>
</dbReference>
<name>A0ABW5GNY2_9PSEU</name>
<comment type="similarity">
    <text evidence="1">Belongs to the ATP-dependent AMP-binding enzyme family.</text>
</comment>
<gene>
    <name evidence="5" type="ORF">ACFSYJ_28570</name>
</gene>
<dbReference type="PANTHER" id="PTHR43201:SF5">
    <property type="entry name" value="MEDIUM-CHAIN ACYL-COA LIGASE ACSF2, MITOCHONDRIAL"/>
    <property type="match status" value="1"/>
</dbReference>
<dbReference type="InterPro" id="IPR025110">
    <property type="entry name" value="AMP-bd_C"/>
</dbReference>
<keyword evidence="6" id="KW-1185">Reference proteome</keyword>
<keyword evidence="2" id="KW-0436">Ligase</keyword>
<dbReference type="Pfam" id="PF13193">
    <property type="entry name" value="AMP-binding_C"/>
    <property type="match status" value="1"/>
</dbReference>
<accession>A0ABW5GNY2</accession>
<protein>
    <submittedName>
        <fullName evidence="5">AMP-binding protein</fullName>
    </submittedName>
</protein>
<dbReference type="InterPro" id="IPR000873">
    <property type="entry name" value="AMP-dep_synth/lig_dom"/>
</dbReference>
<dbReference type="Gene3D" id="3.40.50.12780">
    <property type="entry name" value="N-terminal domain of ligase-like"/>
    <property type="match status" value="1"/>
</dbReference>
<organism evidence="5 6">
    <name type="scientific">Amycolatopsis samaneae</name>
    <dbReference type="NCBI Taxonomy" id="664691"/>
    <lineage>
        <taxon>Bacteria</taxon>
        <taxon>Bacillati</taxon>
        <taxon>Actinomycetota</taxon>
        <taxon>Actinomycetes</taxon>
        <taxon>Pseudonocardiales</taxon>
        <taxon>Pseudonocardiaceae</taxon>
        <taxon>Amycolatopsis</taxon>
    </lineage>
</organism>
<dbReference type="RefSeq" id="WP_345403681.1">
    <property type="nucleotide sequence ID" value="NZ_BAABHG010000015.1"/>
</dbReference>
<dbReference type="Gene3D" id="3.30.300.30">
    <property type="match status" value="1"/>
</dbReference>
<sequence>MLATPPIIGPGSVPPALLTRAHGAARRLTAQGVGAGARVAIDTVASSDTLAWFLGADLVGAAALIVEPGWTTRERAAVLADATPDLVVTGTPGEATEGVTPAGDGRTWFYLPTTSGSGGTPKVLARTRDSWLDSFAALGPLDGPVLIPGPLGSSLFLFGALHAFWCGQDVELLPKWSPAAAARAATRTRSVHLVPAMLTALLAVLDREPGLRAACALKTIVCGGAHFGAGDRARLAELLPETEPLYYYGSAEHSLIAVERGDGGLRPVAGVTVEIRDGVLWVDSPLAHSARLDGGTPRYVHTGFSTVDDRGEFDGTGALVVRGRTASMVSSGGKLVAAEEVETVLRAVPGVTDVLVTGTPHRTLGSLVTAVVETTDTSSVVVRALRTAARTELEPGKRPRRWLAVKELPRTAAGKPARATVAAMLRDGTLAVETL</sequence>
<dbReference type="Pfam" id="PF00501">
    <property type="entry name" value="AMP-binding"/>
    <property type="match status" value="2"/>
</dbReference>
<evidence type="ECO:0000313" key="5">
    <source>
        <dbReference type="EMBL" id="MFD2462596.1"/>
    </source>
</evidence>
<dbReference type="InterPro" id="IPR045851">
    <property type="entry name" value="AMP-bd_C_sf"/>
</dbReference>
<dbReference type="SUPFAM" id="SSF56801">
    <property type="entry name" value="Acetyl-CoA synthetase-like"/>
    <property type="match status" value="1"/>
</dbReference>
<feature type="domain" description="AMP-dependent synthetase/ligase" evidence="3">
    <location>
        <begin position="17"/>
        <end position="95"/>
    </location>
</feature>
<dbReference type="PANTHER" id="PTHR43201">
    <property type="entry name" value="ACYL-COA SYNTHETASE"/>
    <property type="match status" value="1"/>
</dbReference>
<dbReference type="EMBL" id="JBHUKU010000017">
    <property type="protein sequence ID" value="MFD2462596.1"/>
    <property type="molecule type" value="Genomic_DNA"/>
</dbReference>
<feature type="domain" description="AMP-dependent synthetase/ligase" evidence="3">
    <location>
        <begin position="106"/>
        <end position="274"/>
    </location>
</feature>
<evidence type="ECO:0000259" key="3">
    <source>
        <dbReference type="Pfam" id="PF00501"/>
    </source>
</evidence>
<dbReference type="Proteomes" id="UP001597419">
    <property type="component" value="Unassembled WGS sequence"/>
</dbReference>
<feature type="domain" description="AMP-binding enzyme C-terminal" evidence="4">
    <location>
        <begin position="340"/>
        <end position="415"/>
    </location>
</feature>
<proteinExistence type="inferred from homology"/>
<reference evidence="6" key="1">
    <citation type="journal article" date="2019" name="Int. J. Syst. Evol. Microbiol.">
        <title>The Global Catalogue of Microorganisms (GCM) 10K type strain sequencing project: providing services to taxonomists for standard genome sequencing and annotation.</title>
        <authorList>
            <consortium name="The Broad Institute Genomics Platform"/>
            <consortium name="The Broad Institute Genome Sequencing Center for Infectious Disease"/>
            <person name="Wu L."/>
            <person name="Ma J."/>
        </authorList>
    </citation>
    <scope>NUCLEOTIDE SEQUENCE [LARGE SCALE GENOMIC DNA]</scope>
    <source>
        <strain evidence="6">CGMCC 4.7643</strain>
    </source>
</reference>
<evidence type="ECO:0000313" key="6">
    <source>
        <dbReference type="Proteomes" id="UP001597419"/>
    </source>
</evidence>
<evidence type="ECO:0000256" key="2">
    <source>
        <dbReference type="ARBA" id="ARBA00022598"/>
    </source>
</evidence>
<evidence type="ECO:0000256" key="1">
    <source>
        <dbReference type="ARBA" id="ARBA00006432"/>
    </source>
</evidence>
<comment type="caution">
    <text evidence="5">The sequence shown here is derived from an EMBL/GenBank/DDBJ whole genome shotgun (WGS) entry which is preliminary data.</text>
</comment>